<gene>
    <name evidence="3" type="ORF">FO059_12280</name>
</gene>
<protein>
    <recommendedName>
        <fullName evidence="5">DUF732 domain-containing protein</fullName>
    </recommendedName>
</protein>
<feature type="signal peptide" evidence="2">
    <location>
        <begin position="1"/>
        <end position="20"/>
    </location>
</feature>
<dbReference type="RefSeq" id="WP_143909140.1">
    <property type="nucleotide sequence ID" value="NZ_CP041765.1"/>
</dbReference>
<organism evidence="3 4">
    <name type="scientific">Tomitella fengzijianii</name>
    <dbReference type="NCBI Taxonomy" id="2597660"/>
    <lineage>
        <taxon>Bacteria</taxon>
        <taxon>Bacillati</taxon>
        <taxon>Actinomycetota</taxon>
        <taxon>Actinomycetes</taxon>
        <taxon>Mycobacteriales</taxon>
        <taxon>Tomitella</taxon>
    </lineage>
</organism>
<evidence type="ECO:0000256" key="1">
    <source>
        <dbReference type="SAM" id="MobiDB-lite"/>
    </source>
</evidence>
<evidence type="ECO:0000256" key="2">
    <source>
        <dbReference type="SAM" id="SignalP"/>
    </source>
</evidence>
<reference evidence="3 4" key="1">
    <citation type="submission" date="2019-07" db="EMBL/GenBank/DDBJ databases">
        <title>Tomitella cavernea sp. nov., an actinomycete isolated from soil.</title>
        <authorList>
            <person name="Cheng J."/>
        </authorList>
    </citation>
    <scope>NUCLEOTIDE SEQUENCE [LARGE SCALE GENOMIC DNA]</scope>
    <source>
        <strain evidence="3 4">HY188</strain>
    </source>
</reference>
<proteinExistence type="predicted"/>
<keyword evidence="2" id="KW-0732">Signal</keyword>
<feature type="region of interest" description="Disordered" evidence="1">
    <location>
        <begin position="24"/>
        <end position="57"/>
    </location>
</feature>
<accession>A0A516X4F5</accession>
<evidence type="ECO:0008006" key="5">
    <source>
        <dbReference type="Google" id="ProtNLM"/>
    </source>
</evidence>
<dbReference type="Proteomes" id="UP000317344">
    <property type="component" value="Chromosome"/>
</dbReference>
<name>A0A516X4F5_9ACTN</name>
<dbReference type="PROSITE" id="PS51257">
    <property type="entry name" value="PROKAR_LIPOPROTEIN"/>
    <property type="match status" value="1"/>
</dbReference>
<dbReference type="AlphaFoldDB" id="A0A516X4F5"/>
<reference evidence="3 4" key="2">
    <citation type="submission" date="2019-07" db="EMBL/GenBank/DDBJ databases">
        <authorList>
            <person name="Huang Y."/>
        </authorList>
    </citation>
    <scope>NUCLEOTIDE SEQUENCE [LARGE SCALE GENOMIC DNA]</scope>
    <source>
        <strain evidence="3 4">HY188</strain>
    </source>
</reference>
<dbReference type="KEGG" id="toy:FO059_12280"/>
<keyword evidence="4" id="KW-1185">Reference proteome</keyword>
<feature type="chain" id="PRO_5038862817" description="DUF732 domain-containing protein" evidence="2">
    <location>
        <begin position="21"/>
        <end position="141"/>
    </location>
</feature>
<evidence type="ECO:0000313" key="3">
    <source>
        <dbReference type="EMBL" id="QDQ97947.1"/>
    </source>
</evidence>
<sequence>MRVRFSAGVVAIAAMGAVLAACGSGGGDTAAAPEESGQAVPTVDATTDVEASDTGGDVDAEAVESKAVDEGFSETLDRLGFTDGEQMTINMWAPSACQAADAMGVSDEQAAGYLVTDLDGQVSVTSEQAAEVWASAKRNVC</sequence>
<evidence type="ECO:0000313" key="4">
    <source>
        <dbReference type="Proteomes" id="UP000317344"/>
    </source>
</evidence>
<dbReference type="EMBL" id="CP041765">
    <property type="protein sequence ID" value="QDQ97947.1"/>
    <property type="molecule type" value="Genomic_DNA"/>
</dbReference>